<reference evidence="5" key="2">
    <citation type="submission" date="2025-05" db="UniProtKB">
        <authorList>
            <consortium name="EnsemblMetazoa"/>
        </authorList>
    </citation>
    <scope>IDENTIFICATION</scope>
    <source>
        <strain evidence="5">Foshan</strain>
    </source>
</reference>
<evidence type="ECO:0008006" key="7">
    <source>
        <dbReference type="Google" id="ProtNLM"/>
    </source>
</evidence>
<dbReference type="SUPFAM" id="SSF57716">
    <property type="entry name" value="Glucocorticoid receptor-like (DNA-binding domain)"/>
    <property type="match status" value="1"/>
</dbReference>
<feature type="binding site" evidence="2">
    <location>
        <position position="22"/>
    </location>
    <ligand>
        <name>Zn(2+)</name>
        <dbReference type="ChEBI" id="CHEBI:29105"/>
    </ligand>
</feature>
<proteinExistence type="predicted"/>
<feature type="binding site" evidence="2">
    <location>
        <position position="60"/>
    </location>
    <ligand>
        <name>Zn(2+)</name>
        <dbReference type="ChEBI" id="CHEBI:29105"/>
    </ligand>
</feature>
<evidence type="ECO:0000313" key="5">
    <source>
        <dbReference type="EnsemblMetazoa" id="AALFPA23_006495.P8461"/>
    </source>
</evidence>
<evidence type="ECO:0000313" key="6">
    <source>
        <dbReference type="Proteomes" id="UP000069940"/>
    </source>
</evidence>
<feature type="binding site" evidence="2">
    <location>
        <position position="19"/>
    </location>
    <ligand>
        <name>Zn(2+)</name>
        <dbReference type="ChEBI" id="CHEBI:29105"/>
    </ligand>
</feature>
<organism evidence="5 6">
    <name type="scientific">Aedes albopictus</name>
    <name type="common">Asian tiger mosquito</name>
    <name type="synonym">Stegomyia albopicta</name>
    <dbReference type="NCBI Taxonomy" id="7160"/>
    <lineage>
        <taxon>Eukaryota</taxon>
        <taxon>Metazoa</taxon>
        <taxon>Ecdysozoa</taxon>
        <taxon>Arthropoda</taxon>
        <taxon>Hexapoda</taxon>
        <taxon>Insecta</taxon>
        <taxon>Pterygota</taxon>
        <taxon>Neoptera</taxon>
        <taxon>Endopterygota</taxon>
        <taxon>Diptera</taxon>
        <taxon>Nematocera</taxon>
        <taxon>Culicoidea</taxon>
        <taxon>Culicidae</taxon>
        <taxon>Culicinae</taxon>
        <taxon>Aedini</taxon>
        <taxon>Aedes</taxon>
        <taxon>Stegomyia</taxon>
    </lineage>
</organism>
<evidence type="ECO:0000259" key="3">
    <source>
        <dbReference type="PROSITE" id="PS50157"/>
    </source>
</evidence>
<feature type="domain" description="ZAD" evidence="4">
    <location>
        <begin position="17"/>
        <end position="87"/>
    </location>
</feature>
<keyword evidence="2" id="KW-0862">Zinc</keyword>
<protein>
    <recommendedName>
        <fullName evidence="7">C2H2-type domain-containing protein</fullName>
    </recommendedName>
</protein>
<dbReference type="Proteomes" id="UP000069940">
    <property type="component" value="Unassembled WGS sequence"/>
</dbReference>
<dbReference type="Pfam" id="PF07776">
    <property type="entry name" value="zf-AD"/>
    <property type="match status" value="1"/>
</dbReference>
<dbReference type="Gene3D" id="3.30.160.60">
    <property type="entry name" value="Classic Zinc Finger"/>
    <property type="match status" value="1"/>
</dbReference>
<name>A0ABM1Y7H1_AEDAL</name>
<evidence type="ECO:0000256" key="2">
    <source>
        <dbReference type="PROSITE-ProRule" id="PRU01263"/>
    </source>
</evidence>
<dbReference type="InterPro" id="IPR012934">
    <property type="entry name" value="Znf_AD"/>
</dbReference>
<dbReference type="SMART" id="SM00355">
    <property type="entry name" value="ZnF_C2H2"/>
    <property type="match status" value="3"/>
</dbReference>
<dbReference type="PROSITE" id="PS50157">
    <property type="entry name" value="ZINC_FINGER_C2H2_2"/>
    <property type="match status" value="1"/>
</dbReference>
<reference evidence="6" key="1">
    <citation type="journal article" date="2015" name="Proc. Natl. Acad. Sci. U.S.A.">
        <title>Genome sequence of the Asian Tiger mosquito, Aedes albopictus, reveals insights into its biology, genetics, and evolution.</title>
        <authorList>
            <person name="Chen X.G."/>
            <person name="Jiang X."/>
            <person name="Gu J."/>
            <person name="Xu M."/>
            <person name="Wu Y."/>
            <person name="Deng Y."/>
            <person name="Zhang C."/>
            <person name="Bonizzoni M."/>
            <person name="Dermauw W."/>
            <person name="Vontas J."/>
            <person name="Armbruster P."/>
            <person name="Huang X."/>
            <person name="Yang Y."/>
            <person name="Zhang H."/>
            <person name="He W."/>
            <person name="Peng H."/>
            <person name="Liu Y."/>
            <person name="Wu K."/>
            <person name="Chen J."/>
            <person name="Lirakis M."/>
            <person name="Topalis P."/>
            <person name="Van Leeuwen T."/>
            <person name="Hall A.B."/>
            <person name="Jiang X."/>
            <person name="Thorpe C."/>
            <person name="Mueller R.L."/>
            <person name="Sun C."/>
            <person name="Waterhouse R.M."/>
            <person name="Yan G."/>
            <person name="Tu Z.J."/>
            <person name="Fang X."/>
            <person name="James A.A."/>
        </authorList>
    </citation>
    <scope>NUCLEOTIDE SEQUENCE [LARGE SCALE GENOMIC DNA]</scope>
    <source>
        <strain evidence="6">Foshan</strain>
    </source>
</reference>
<dbReference type="PROSITE" id="PS00028">
    <property type="entry name" value="ZINC_FINGER_C2H2_1"/>
    <property type="match status" value="1"/>
</dbReference>
<feature type="binding site" evidence="2">
    <location>
        <position position="63"/>
    </location>
    <ligand>
        <name>Zn(2+)</name>
        <dbReference type="ChEBI" id="CHEBI:29105"/>
    </ligand>
</feature>
<keyword evidence="2" id="KW-0479">Metal-binding</keyword>
<sequence>MTDFVLNSPTSNQNFQKVCRLCLSEESLEDIFEQNDLTVWISDLLSIVVSQSDRISHWICVLCRIRMQEFREYQSRCLEVQEVLLSDSSKVEDVLKDEILIEDSLWAESITIEDDEEDEEDIYNISLITAPIPPQITQNSEVPKTSTKNMTMETKLPVKGCYKGRHIKCDICGRTVQKLRFDNHMNGHLGLKPYKCERGCKEDDETAHFACKYKRQEHYRKVHDGFKYTCGFCGRPYGTRQGLFSHKQRHPNCSTQSQN</sequence>
<dbReference type="GeneID" id="109622949"/>
<keyword evidence="6" id="KW-1185">Reference proteome</keyword>
<dbReference type="InterPro" id="IPR013087">
    <property type="entry name" value="Znf_C2H2_type"/>
</dbReference>
<accession>A0ABM1Y7H1</accession>
<keyword evidence="1" id="KW-0863">Zinc-finger</keyword>
<dbReference type="EnsemblMetazoa" id="AALFPA23_006495.R8461">
    <property type="protein sequence ID" value="AALFPA23_006495.P8461"/>
    <property type="gene ID" value="AALFPA23_006495"/>
</dbReference>
<evidence type="ECO:0000256" key="1">
    <source>
        <dbReference type="PROSITE-ProRule" id="PRU00042"/>
    </source>
</evidence>
<dbReference type="Gene3D" id="3.40.1800.20">
    <property type="match status" value="1"/>
</dbReference>
<feature type="domain" description="C2H2-type" evidence="3">
    <location>
        <begin position="228"/>
        <end position="250"/>
    </location>
</feature>
<evidence type="ECO:0000259" key="4">
    <source>
        <dbReference type="PROSITE" id="PS51915"/>
    </source>
</evidence>
<dbReference type="RefSeq" id="XP_062705487.1">
    <property type="nucleotide sequence ID" value="XM_062849503.1"/>
</dbReference>
<dbReference type="PROSITE" id="PS51915">
    <property type="entry name" value="ZAD"/>
    <property type="match status" value="1"/>
</dbReference>
<dbReference type="SMART" id="SM00868">
    <property type="entry name" value="zf-AD"/>
    <property type="match status" value="1"/>
</dbReference>